<dbReference type="EMBL" id="GBRH01198373">
    <property type="protein sequence ID" value="JAD99522.1"/>
    <property type="molecule type" value="Transcribed_RNA"/>
</dbReference>
<evidence type="ECO:0000313" key="1">
    <source>
        <dbReference type="EMBL" id="JAD99522.1"/>
    </source>
</evidence>
<protein>
    <submittedName>
        <fullName evidence="1">Uncharacterized protein</fullName>
    </submittedName>
</protein>
<dbReference type="AlphaFoldDB" id="A0A0A9EU30"/>
<proteinExistence type="predicted"/>
<reference evidence="1" key="2">
    <citation type="journal article" date="2015" name="Data Brief">
        <title>Shoot transcriptome of the giant reed, Arundo donax.</title>
        <authorList>
            <person name="Barrero R.A."/>
            <person name="Guerrero F.D."/>
            <person name="Moolhuijzen P."/>
            <person name="Goolsby J.A."/>
            <person name="Tidwell J."/>
            <person name="Bellgard S.E."/>
            <person name="Bellgard M.I."/>
        </authorList>
    </citation>
    <scope>NUCLEOTIDE SEQUENCE</scope>
    <source>
        <tissue evidence="1">Shoot tissue taken approximately 20 cm above the soil surface</tissue>
    </source>
</reference>
<reference evidence="1" key="1">
    <citation type="submission" date="2014-09" db="EMBL/GenBank/DDBJ databases">
        <authorList>
            <person name="Magalhaes I.L.F."/>
            <person name="Oliveira U."/>
            <person name="Santos F.R."/>
            <person name="Vidigal T.H.D.A."/>
            <person name="Brescovit A.D."/>
            <person name="Santos A.J."/>
        </authorList>
    </citation>
    <scope>NUCLEOTIDE SEQUENCE</scope>
    <source>
        <tissue evidence="1">Shoot tissue taken approximately 20 cm above the soil surface</tissue>
    </source>
</reference>
<organism evidence="1">
    <name type="scientific">Arundo donax</name>
    <name type="common">Giant reed</name>
    <name type="synonym">Donax arundinaceus</name>
    <dbReference type="NCBI Taxonomy" id="35708"/>
    <lineage>
        <taxon>Eukaryota</taxon>
        <taxon>Viridiplantae</taxon>
        <taxon>Streptophyta</taxon>
        <taxon>Embryophyta</taxon>
        <taxon>Tracheophyta</taxon>
        <taxon>Spermatophyta</taxon>
        <taxon>Magnoliopsida</taxon>
        <taxon>Liliopsida</taxon>
        <taxon>Poales</taxon>
        <taxon>Poaceae</taxon>
        <taxon>PACMAD clade</taxon>
        <taxon>Arundinoideae</taxon>
        <taxon>Arundineae</taxon>
        <taxon>Arundo</taxon>
    </lineage>
</organism>
<accession>A0A0A9EU30</accession>
<sequence length="58" mass="6452">MKNRNKESTLRNTATIFLEKCFKIPSSALPTSFGTRRPAGAGKTPFIKERCSVLYCLA</sequence>
<name>A0A0A9EU30_ARUDO</name>